<evidence type="ECO:0000256" key="9">
    <source>
        <dbReference type="RuleBase" id="RU362091"/>
    </source>
</evidence>
<name>A0ABW5I8D6_9PSEU</name>
<feature type="transmembrane region" description="Helical" evidence="10">
    <location>
        <begin position="127"/>
        <end position="158"/>
    </location>
</feature>
<dbReference type="PROSITE" id="PS50283">
    <property type="entry name" value="NA_SOLUT_SYMP_3"/>
    <property type="match status" value="1"/>
</dbReference>
<gene>
    <name evidence="11" type="ORF">ACFSUT_35405</name>
</gene>
<dbReference type="EMBL" id="JBHUKQ010000017">
    <property type="protein sequence ID" value="MFD2485607.1"/>
    <property type="molecule type" value="Genomic_DNA"/>
</dbReference>
<reference evidence="12" key="1">
    <citation type="journal article" date="2019" name="Int. J. Syst. Evol. Microbiol.">
        <title>The Global Catalogue of Microorganisms (GCM) 10K type strain sequencing project: providing services to taxonomists for standard genome sequencing and annotation.</title>
        <authorList>
            <consortium name="The Broad Institute Genomics Platform"/>
            <consortium name="The Broad Institute Genome Sequencing Center for Infectious Disease"/>
            <person name="Wu L."/>
            <person name="Ma J."/>
        </authorList>
    </citation>
    <scope>NUCLEOTIDE SEQUENCE [LARGE SCALE GENOMIC DNA]</scope>
    <source>
        <strain evidence="12">CGMCC 4.7638</strain>
    </source>
</reference>
<dbReference type="InterPro" id="IPR001734">
    <property type="entry name" value="Na/solute_symporter"/>
</dbReference>
<protein>
    <submittedName>
        <fullName evidence="11">Cation acetate symporter</fullName>
    </submittedName>
</protein>
<feature type="transmembrane region" description="Helical" evidence="10">
    <location>
        <begin position="498"/>
        <end position="515"/>
    </location>
</feature>
<feature type="transmembrane region" description="Helical" evidence="10">
    <location>
        <begin position="254"/>
        <end position="276"/>
    </location>
</feature>
<evidence type="ECO:0000256" key="2">
    <source>
        <dbReference type="ARBA" id="ARBA00006434"/>
    </source>
</evidence>
<keyword evidence="3" id="KW-0813">Transport</keyword>
<feature type="transmembrane region" description="Helical" evidence="10">
    <location>
        <begin position="390"/>
        <end position="408"/>
    </location>
</feature>
<feature type="transmembrane region" description="Helical" evidence="10">
    <location>
        <begin position="164"/>
        <end position="182"/>
    </location>
</feature>
<comment type="subcellular location">
    <subcellularLocation>
        <location evidence="1">Cell membrane</location>
        <topology evidence="1">Multi-pass membrane protein</topology>
    </subcellularLocation>
</comment>
<feature type="transmembrane region" description="Helical" evidence="10">
    <location>
        <begin position="56"/>
        <end position="79"/>
    </location>
</feature>
<evidence type="ECO:0000256" key="7">
    <source>
        <dbReference type="ARBA" id="ARBA00022989"/>
    </source>
</evidence>
<evidence type="ECO:0000256" key="6">
    <source>
        <dbReference type="ARBA" id="ARBA00022847"/>
    </source>
</evidence>
<feature type="transmembrane region" description="Helical" evidence="10">
    <location>
        <begin position="340"/>
        <end position="369"/>
    </location>
</feature>
<evidence type="ECO:0000256" key="5">
    <source>
        <dbReference type="ARBA" id="ARBA00022692"/>
    </source>
</evidence>
<organism evidence="11 12">
    <name type="scientific">Amycolatopsis albidoflavus</name>
    <dbReference type="NCBI Taxonomy" id="102226"/>
    <lineage>
        <taxon>Bacteria</taxon>
        <taxon>Bacillati</taxon>
        <taxon>Actinomycetota</taxon>
        <taxon>Actinomycetes</taxon>
        <taxon>Pseudonocardiales</taxon>
        <taxon>Pseudonocardiaceae</taxon>
        <taxon>Amycolatopsis</taxon>
    </lineage>
</organism>
<dbReference type="CDD" id="cd11480">
    <property type="entry name" value="SLC5sbd_u4"/>
    <property type="match status" value="1"/>
</dbReference>
<evidence type="ECO:0000256" key="10">
    <source>
        <dbReference type="SAM" id="Phobius"/>
    </source>
</evidence>
<evidence type="ECO:0000256" key="8">
    <source>
        <dbReference type="ARBA" id="ARBA00023136"/>
    </source>
</evidence>
<dbReference type="Gene3D" id="1.20.1730.10">
    <property type="entry name" value="Sodium/glucose cotransporter"/>
    <property type="match status" value="1"/>
</dbReference>
<dbReference type="Pfam" id="PF00474">
    <property type="entry name" value="SSF"/>
    <property type="match status" value="1"/>
</dbReference>
<evidence type="ECO:0000313" key="11">
    <source>
        <dbReference type="EMBL" id="MFD2485607.1"/>
    </source>
</evidence>
<evidence type="ECO:0000256" key="4">
    <source>
        <dbReference type="ARBA" id="ARBA00022475"/>
    </source>
</evidence>
<feature type="transmembrane region" description="Helical" evidence="10">
    <location>
        <begin position="447"/>
        <end position="468"/>
    </location>
</feature>
<keyword evidence="12" id="KW-1185">Reference proteome</keyword>
<keyword evidence="7 10" id="KW-1133">Transmembrane helix</keyword>
<dbReference type="InterPro" id="IPR038377">
    <property type="entry name" value="Na/Glc_symporter_sf"/>
</dbReference>
<evidence type="ECO:0000313" key="12">
    <source>
        <dbReference type="Proteomes" id="UP001597542"/>
    </source>
</evidence>
<dbReference type="NCBIfam" id="TIGR00813">
    <property type="entry name" value="sss"/>
    <property type="match status" value="1"/>
</dbReference>
<evidence type="ECO:0000256" key="3">
    <source>
        <dbReference type="ARBA" id="ARBA00022448"/>
    </source>
</evidence>
<sequence length="543" mass="56411">MSTLAASVEGSNPTLNITIFALFVVITLVIVFRASRNTKTASDYYAAGRAFTGPQNGIAISGDYLSAASFLGIAGAIAVYGYDGFLYSIGFLVAWLVALLLVAELLRNTGKFTMGDVLAFRMKQRPVRAAAAVSTLVVSFFYLLAQMAGAGGLVALLLGIEGKAAQSLVIAVVGVIMIAYVLIGGMKGTTWVQIIKAALLIIGALAMTLWVLGKYGFNFSALLQGAVDKAGHAGEALLGPGKQYGTNGTTKLDFFSLGIALVLGTAGLPHVLMRFYTVPTAREARRSVVWAIVLIGVFYLFTLVLGYGAGALVGPDAIKKAPGGVNSAAPLLALNLGGPVLLGLISAIAFATILAVVAGLTITASASFAHDVYANVLKKGKANTGSEVRVARITAVVIGIVAILGGILANGQNVAFLVALAFAVAASANLPTILYSLFWKRFNTQGALWSIYGGLIVTIVLIVFSPAVSGKPVDPKTGKSASMLQGVDFHWFPLDNPGLVSIPIAFVLGWLGTILSKEHDKAKYAEMEVRALTGAGAEKAVQH</sequence>
<keyword evidence="8 10" id="KW-0472">Membrane</keyword>
<accession>A0ABW5I8D6</accession>
<evidence type="ECO:0000256" key="1">
    <source>
        <dbReference type="ARBA" id="ARBA00004651"/>
    </source>
</evidence>
<comment type="caution">
    <text evidence="11">The sequence shown here is derived from an EMBL/GenBank/DDBJ whole genome shotgun (WGS) entry which is preliminary data.</text>
</comment>
<keyword evidence="4" id="KW-1003">Cell membrane</keyword>
<dbReference type="RefSeq" id="WP_344269729.1">
    <property type="nucleotide sequence ID" value="NZ_BAAAHV010000007.1"/>
</dbReference>
<proteinExistence type="inferred from homology"/>
<feature type="transmembrane region" description="Helical" evidence="10">
    <location>
        <begin position="194"/>
        <end position="213"/>
    </location>
</feature>
<feature type="transmembrane region" description="Helical" evidence="10">
    <location>
        <begin position="85"/>
        <end position="106"/>
    </location>
</feature>
<dbReference type="PANTHER" id="PTHR48086">
    <property type="entry name" value="SODIUM/PROLINE SYMPORTER-RELATED"/>
    <property type="match status" value="1"/>
</dbReference>
<feature type="transmembrane region" description="Helical" evidence="10">
    <location>
        <begin position="288"/>
        <end position="309"/>
    </location>
</feature>
<comment type="similarity">
    <text evidence="2 9">Belongs to the sodium:solute symporter (SSF) (TC 2.A.21) family.</text>
</comment>
<dbReference type="PANTHER" id="PTHR48086:SF6">
    <property type="entry name" value="CATION_ACETATE SYMPORTER ACTP"/>
    <property type="match status" value="1"/>
</dbReference>
<feature type="transmembrane region" description="Helical" evidence="10">
    <location>
        <begin position="15"/>
        <end position="35"/>
    </location>
</feature>
<keyword evidence="6" id="KW-0769">Symport</keyword>
<dbReference type="InterPro" id="IPR050277">
    <property type="entry name" value="Sodium:Solute_Symporter"/>
</dbReference>
<feature type="transmembrane region" description="Helical" evidence="10">
    <location>
        <begin position="414"/>
        <end position="435"/>
    </location>
</feature>
<keyword evidence="5 10" id="KW-0812">Transmembrane</keyword>
<dbReference type="Proteomes" id="UP001597542">
    <property type="component" value="Unassembled WGS sequence"/>
</dbReference>